<gene>
    <name evidence="3" type="ORF">IAC23_03255</name>
</gene>
<sequence>MKRIFIALAVLLSVQVADAQVKTPSEAKKAVESAEAASQNPKKAEKVATWMKLAKAYVDAYDAPAGNAWVGAGQQELKLLMGSEKPSATENVTLAGEPYTKEVYAEKNLYFNAAGVLSMIEVTKPVFADALDRAYNAYQSAYKVDIKHSKTKDIVAGIKNVSSKYLNEGMNAYMFGDMKKASSLFAQAASVVAGEPVNEVDTTATYNAGFTAWMSKDYASAKEYFDTCIGAGYFEDGEVYAKLADCQLNLADTTAAKTTLENGFEAFPQNQSILIGLINYYISSGDEPDRLFALLDKAKENEPNNASLYYVEGNIHKELGHIEEAVASYNKSYEIDNNYAFGLIGIGILYYEQALELQEKAQNEFDDAKYTALVEQFETALKNAIDPFEKAFTVSKDESIKVSIAEYLKNIYYRFRDQDQKYADGYKKYDAVVASGRAQ</sequence>
<name>A0A9D9EGQ7_9BACT</name>
<dbReference type="EMBL" id="JADIMO010000035">
    <property type="protein sequence ID" value="MBO8444699.1"/>
    <property type="molecule type" value="Genomic_DNA"/>
</dbReference>
<evidence type="ECO:0000256" key="2">
    <source>
        <dbReference type="SAM" id="SignalP"/>
    </source>
</evidence>
<proteinExistence type="predicted"/>
<dbReference type="InterPro" id="IPR011990">
    <property type="entry name" value="TPR-like_helical_dom_sf"/>
</dbReference>
<comment type="caution">
    <text evidence="3">The sequence shown here is derived from an EMBL/GenBank/DDBJ whole genome shotgun (WGS) entry which is preliminary data.</text>
</comment>
<evidence type="ECO:0008006" key="5">
    <source>
        <dbReference type="Google" id="ProtNLM"/>
    </source>
</evidence>
<dbReference type="AlphaFoldDB" id="A0A9D9EGQ7"/>
<reference evidence="3" key="2">
    <citation type="journal article" date="2021" name="PeerJ">
        <title>Extensive microbial diversity within the chicken gut microbiome revealed by metagenomics and culture.</title>
        <authorList>
            <person name="Gilroy R."/>
            <person name="Ravi A."/>
            <person name="Getino M."/>
            <person name="Pursley I."/>
            <person name="Horton D.L."/>
            <person name="Alikhan N.F."/>
            <person name="Baker D."/>
            <person name="Gharbi K."/>
            <person name="Hall N."/>
            <person name="Watson M."/>
            <person name="Adriaenssens E.M."/>
            <person name="Foster-Nyarko E."/>
            <person name="Jarju S."/>
            <person name="Secka A."/>
            <person name="Antonio M."/>
            <person name="Oren A."/>
            <person name="Chaudhuri R.R."/>
            <person name="La Ragione R."/>
            <person name="Hildebrand F."/>
            <person name="Pallen M.J."/>
        </authorList>
    </citation>
    <scope>NUCLEOTIDE SEQUENCE</scope>
    <source>
        <strain evidence="3">D5-748</strain>
    </source>
</reference>
<feature type="repeat" description="TPR" evidence="1">
    <location>
        <begin position="306"/>
        <end position="339"/>
    </location>
</feature>
<keyword evidence="1" id="KW-0802">TPR repeat</keyword>
<feature type="signal peptide" evidence="2">
    <location>
        <begin position="1"/>
        <end position="19"/>
    </location>
</feature>
<evidence type="ECO:0000256" key="1">
    <source>
        <dbReference type="PROSITE-ProRule" id="PRU00339"/>
    </source>
</evidence>
<dbReference type="Proteomes" id="UP000823619">
    <property type="component" value="Unassembled WGS sequence"/>
</dbReference>
<evidence type="ECO:0000313" key="3">
    <source>
        <dbReference type="EMBL" id="MBO8444699.1"/>
    </source>
</evidence>
<dbReference type="Pfam" id="PF13181">
    <property type="entry name" value="TPR_8"/>
    <property type="match status" value="1"/>
</dbReference>
<dbReference type="InterPro" id="IPR019734">
    <property type="entry name" value="TPR_rpt"/>
</dbReference>
<dbReference type="PROSITE" id="PS50005">
    <property type="entry name" value="TPR"/>
    <property type="match status" value="1"/>
</dbReference>
<dbReference type="Gene3D" id="1.25.40.10">
    <property type="entry name" value="Tetratricopeptide repeat domain"/>
    <property type="match status" value="2"/>
</dbReference>
<evidence type="ECO:0000313" key="4">
    <source>
        <dbReference type="Proteomes" id="UP000823619"/>
    </source>
</evidence>
<dbReference type="SMART" id="SM00028">
    <property type="entry name" value="TPR"/>
    <property type="match status" value="2"/>
</dbReference>
<keyword evidence="2" id="KW-0732">Signal</keyword>
<reference evidence="3" key="1">
    <citation type="submission" date="2020-10" db="EMBL/GenBank/DDBJ databases">
        <authorList>
            <person name="Gilroy R."/>
        </authorList>
    </citation>
    <scope>NUCLEOTIDE SEQUENCE</scope>
    <source>
        <strain evidence="3">D5-748</strain>
    </source>
</reference>
<feature type="chain" id="PRO_5038572337" description="Tetratricopeptide repeat protein" evidence="2">
    <location>
        <begin position="20"/>
        <end position="439"/>
    </location>
</feature>
<protein>
    <recommendedName>
        <fullName evidence="5">Tetratricopeptide repeat protein</fullName>
    </recommendedName>
</protein>
<organism evidence="3 4">
    <name type="scientific">Candidatus Cryptobacteroides merdavium</name>
    <dbReference type="NCBI Taxonomy" id="2840769"/>
    <lineage>
        <taxon>Bacteria</taxon>
        <taxon>Pseudomonadati</taxon>
        <taxon>Bacteroidota</taxon>
        <taxon>Bacteroidia</taxon>
        <taxon>Bacteroidales</taxon>
        <taxon>Candidatus Cryptobacteroides</taxon>
    </lineage>
</organism>
<dbReference type="SUPFAM" id="SSF81901">
    <property type="entry name" value="HCP-like"/>
    <property type="match status" value="1"/>
</dbReference>
<accession>A0A9D9EGQ7</accession>